<keyword evidence="5" id="KW-0472">Membrane</keyword>
<dbReference type="Proteomes" id="UP000242502">
    <property type="component" value="Unassembled WGS sequence"/>
</dbReference>
<evidence type="ECO:0000256" key="2">
    <source>
        <dbReference type="ARBA" id="ARBA00005695"/>
    </source>
</evidence>
<accession>A0A1D2QT14</accession>
<keyword evidence="4" id="KW-0732">Signal</keyword>
<gene>
    <name evidence="7" type="ORF">AB835_02335</name>
</gene>
<dbReference type="CDD" id="cd08505">
    <property type="entry name" value="PBP2_NikA_DppA_OppA_like_18"/>
    <property type="match status" value="1"/>
</dbReference>
<name>A0A1D2QT14_9GAMM</name>
<evidence type="ECO:0000259" key="6">
    <source>
        <dbReference type="Pfam" id="PF00496"/>
    </source>
</evidence>
<keyword evidence="3" id="KW-0813">Transport</keyword>
<dbReference type="AlphaFoldDB" id="A0A1D2QT14"/>
<dbReference type="Gene3D" id="3.10.105.10">
    <property type="entry name" value="Dipeptide-binding Protein, Domain 3"/>
    <property type="match status" value="1"/>
</dbReference>
<dbReference type="Pfam" id="PF00496">
    <property type="entry name" value="SBP_bac_5"/>
    <property type="match status" value="1"/>
</dbReference>
<feature type="transmembrane region" description="Helical" evidence="5">
    <location>
        <begin position="697"/>
        <end position="719"/>
    </location>
</feature>
<keyword evidence="5" id="KW-1133">Transmembrane helix</keyword>
<organism evidence="7 8">
    <name type="scientific">Candidatus Endobugula sertula</name>
    <name type="common">Bugula neritina bacterial symbiont</name>
    <dbReference type="NCBI Taxonomy" id="62101"/>
    <lineage>
        <taxon>Bacteria</taxon>
        <taxon>Pseudomonadati</taxon>
        <taxon>Pseudomonadota</taxon>
        <taxon>Gammaproteobacteria</taxon>
        <taxon>Cellvibrionales</taxon>
        <taxon>Cellvibrionaceae</taxon>
        <taxon>Candidatus Endobugula</taxon>
    </lineage>
</organism>
<dbReference type="InterPro" id="IPR000914">
    <property type="entry name" value="SBP_5_dom"/>
</dbReference>
<evidence type="ECO:0000313" key="8">
    <source>
        <dbReference type="Proteomes" id="UP000242502"/>
    </source>
</evidence>
<dbReference type="PANTHER" id="PTHR30290:SF10">
    <property type="entry name" value="PERIPLASMIC OLIGOPEPTIDE-BINDING PROTEIN-RELATED"/>
    <property type="match status" value="1"/>
</dbReference>
<dbReference type="PANTHER" id="PTHR30290">
    <property type="entry name" value="PERIPLASMIC BINDING COMPONENT OF ABC TRANSPORTER"/>
    <property type="match status" value="1"/>
</dbReference>
<feature type="domain" description="Solute-binding protein family 5" evidence="6">
    <location>
        <begin position="178"/>
        <end position="597"/>
    </location>
</feature>
<evidence type="ECO:0000256" key="5">
    <source>
        <dbReference type="SAM" id="Phobius"/>
    </source>
</evidence>
<dbReference type="GO" id="GO:0015833">
    <property type="term" value="P:peptide transport"/>
    <property type="evidence" value="ECO:0007669"/>
    <property type="project" value="TreeGrafter"/>
</dbReference>
<comment type="caution">
    <text evidence="7">The sequence shown here is derived from an EMBL/GenBank/DDBJ whole genome shotgun (WGS) entry which is preliminary data.</text>
</comment>
<evidence type="ECO:0000313" key="7">
    <source>
        <dbReference type="EMBL" id="ODS24725.1"/>
    </source>
</evidence>
<evidence type="ECO:0000256" key="4">
    <source>
        <dbReference type="ARBA" id="ARBA00022729"/>
    </source>
</evidence>
<reference evidence="7 8" key="1">
    <citation type="journal article" date="2016" name="Appl. Environ. Microbiol.">
        <title>Lack of Overt Genome Reduction in the Bryostatin-Producing Bryozoan Symbiont "Candidatus Endobugula sertula".</title>
        <authorList>
            <person name="Miller I.J."/>
            <person name="Vanee N."/>
            <person name="Fong S.S."/>
            <person name="Lim-Fong G.E."/>
            <person name="Kwan J.C."/>
        </authorList>
    </citation>
    <scope>NUCLEOTIDE SEQUENCE [LARGE SCALE GENOMIC DNA]</scope>
    <source>
        <strain evidence="7">AB1-4</strain>
    </source>
</reference>
<dbReference type="GO" id="GO:0030313">
    <property type="term" value="C:cell envelope"/>
    <property type="evidence" value="ECO:0007669"/>
    <property type="project" value="UniProtKB-SubCell"/>
</dbReference>
<dbReference type="EMBL" id="MDLC01000005">
    <property type="protein sequence ID" value="ODS24725.1"/>
    <property type="molecule type" value="Genomic_DNA"/>
</dbReference>
<proteinExistence type="inferred from homology"/>
<comment type="subcellular location">
    <subcellularLocation>
        <location evidence="1">Cell envelope</location>
    </subcellularLocation>
</comment>
<sequence>MEVLTTVQKIMLLFVVLILSGTIFITHSPLTYASWNNPYNAEPEEDNILYVAFSSRPKHLDPVRSYSEDEYQYLGQIYEPPLQYHYLQRPYTLEPQTLTKMPEIVYLDKSGTPLVEPINHDQIAYTEYHFELQKGILYQPHPALAKDQQGNYYYHSLTKDESKPFKSLEHFPHTGTRELLAQDYVNQIKRIANPALHSPIRGLMQEYIVGLKELAQTLDERTKSSGKINDLRNFLVEGVKSTGDYQFSIRLNGKYPQFLYWLAMPFFAPIPWEADVFYNQPGFDKNNISLHWYPIGTGAYMLTENNPNLRMVLEKNPNFRTQRYPSTGEPGDKEKGLLRDAEKTIPFIDKVVFTLEKESIPYWNKFLQGYFDSSGISSDSFDNAISFGSAGEINLTNDMKSRGIQLNTVVGTSTFYLGFNMHDATIGGPSERARLLRQAISIAVDYDEYISIFTNGRGISGQGPIPPGIFGYKNGEAGINPYVYEWDNGKAKRKSIKYAKQLLEQAGYKNGIDNQTSKPLSLFYESIDIGPDGKARLNWLRKQFEKIDIQLIIRSTDYNRFQEKLLTGAAQLFNFGWNADYPDPENFLFLFYGPQGKIKYSGENAANYDNPEYNHLFDQMKSMSNSPARQKIIDQMVEILRHDAPWVFGFHPKTFSLQHSWYKNIKPFIMTNTGTIKYKRIDKKQRYEKRQQWNQPIVWPVVLILLCIIALVIPAIIAYRHRERSRLL</sequence>
<dbReference type="STRING" id="62101.AB835_02335"/>
<comment type="similarity">
    <text evidence="2">Belongs to the bacterial solute-binding protein 5 family.</text>
</comment>
<dbReference type="Gene3D" id="3.40.190.10">
    <property type="entry name" value="Periplasmic binding protein-like II"/>
    <property type="match status" value="1"/>
</dbReference>
<dbReference type="InterPro" id="IPR039424">
    <property type="entry name" value="SBP_5"/>
</dbReference>
<dbReference type="GO" id="GO:1904680">
    <property type="term" value="F:peptide transmembrane transporter activity"/>
    <property type="evidence" value="ECO:0007669"/>
    <property type="project" value="TreeGrafter"/>
</dbReference>
<dbReference type="SUPFAM" id="SSF53850">
    <property type="entry name" value="Periplasmic binding protein-like II"/>
    <property type="match status" value="1"/>
</dbReference>
<keyword evidence="5" id="KW-0812">Transmembrane</keyword>
<protein>
    <submittedName>
        <fullName evidence="7">Peptide ABC transporter substrate-binding protein</fullName>
    </submittedName>
</protein>
<evidence type="ECO:0000256" key="3">
    <source>
        <dbReference type="ARBA" id="ARBA00022448"/>
    </source>
</evidence>
<evidence type="ECO:0000256" key="1">
    <source>
        <dbReference type="ARBA" id="ARBA00004196"/>
    </source>
</evidence>